<dbReference type="EMBL" id="MEIV01000077">
    <property type="protein sequence ID" value="PIT60510.1"/>
    <property type="molecule type" value="Genomic_DNA"/>
</dbReference>
<comment type="caution">
    <text evidence="1">The sequence shown here is derived from an EMBL/GenBank/DDBJ whole genome shotgun (WGS) entry which is preliminary data.</text>
</comment>
<dbReference type="RefSeq" id="WP_100116857.1">
    <property type="nucleotide sequence ID" value="NZ_MEIV01000077.1"/>
</dbReference>
<protein>
    <submittedName>
        <fullName evidence="1">Uncharacterized protein</fullName>
    </submittedName>
</protein>
<organism evidence="1 2">
    <name type="scientific">Snodgrassella alvi</name>
    <dbReference type="NCBI Taxonomy" id="1196083"/>
    <lineage>
        <taxon>Bacteria</taxon>
        <taxon>Pseudomonadati</taxon>
        <taxon>Pseudomonadota</taxon>
        <taxon>Betaproteobacteria</taxon>
        <taxon>Neisseriales</taxon>
        <taxon>Neisseriaceae</taxon>
        <taxon>Snodgrassella</taxon>
    </lineage>
</organism>
<name>A0A2N9Y1J0_9NEIS</name>
<accession>A0A2N9Y1J0</accession>
<evidence type="ECO:0000313" key="2">
    <source>
        <dbReference type="Proteomes" id="UP000231094"/>
    </source>
</evidence>
<gene>
    <name evidence="1" type="ORF">BHC47_01205</name>
</gene>
<dbReference type="AlphaFoldDB" id="A0A2N9Y1J0"/>
<reference evidence="1 2" key="1">
    <citation type="journal article" date="2017" name="MBio">
        <title>Type VI secretion-mediated competition in the bee gut microbiome.</title>
        <authorList>
            <person name="Steele M.I."/>
            <person name="Kwong W.K."/>
            <person name="Powell J.E."/>
            <person name="Whiteley M."/>
            <person name="Moran N.A."/>
        </authorList>
    </citation>
    <scope>NUCLEOTIDE SEQUENCE [LARGE SCALE GENOMIC DNA]</scope>
    <source>
        <strain evidence="1 2">PEB0171</strain>
    </source>
</reference>
<evidence type="ECO:0000313" key="1">
    <source>
        <dbReference type="EMBL" id="PIT60510.1"/>
    </source>
</evidence>
<sequence>MIKILFLLVFILVAIGAFMTYEKKSKVRLVSGIAEYMINQECQRQISQPVSKQVTESIDVPDVSKQYCNCIAVHASRKLHVKEIVQMINSQNRQQKVSKFSTSLATVCRPSLQRY</sequence>
<dbReference type="Proteomes" id="UP000231094">
    <property type="component" value="Unassembled WGS sequence"/>
</dbReference>
<proteinExistence type="predicted"/>